<sequence length="218" mass="24911">MSTSAQTGPFRYSISLMGTELTTHMPAAIFRLSMRVFFQFFPLQPRGPPFILIPSQTFCQEGPDLLQTLLLSLLSPLSPLSSLRLFDTNIVDRLVNMVANEIREIFHIVDHAVTSSVSQSPEIPLWIVINVTDSSMHTTTQYPLRTVPIVEKPIDTLKKSTVLQNECRCYICFDEFDFNAECYTLPCQHFFHKKCIARKLQTNQTCPFCRQSLQTVKD</sequence>
<dbReference type="AlphaFoldDB" id="A0AAQ3NM29"/>
<evidence type="ECO:0000256" key="2">
    <source>
        <dbReference type="ARBA" id="ARBA00022771"/>
    </source>
</evidence>
<protein>
    <recommendedName>
        <fullName evidence="5">RING-type domain-containing protein</fullName>
    </recommendedName>
</protein>
<dbReference type="SMART" id="SM00184">
    <property type="entry name" value="RING"/>
    <property type="match status" value="1"/>
</dbReference>
<dbReference type="Pfam" id="PF13639">
    <property type="entry name" value="zf-RING_2"/>
    <property type="match status" value="1"/>
</dbReference>
<keyword evidence="1" id="KW-0479">Metal-binding</keyword>
<keyword evidence="3" id="KW-0862">Zinc</keyword>
<evidence type="ECO:0000313" key="6">
    <source>
        <dbReference type="EMBL" id="WVZ12884.1"/>
    </source>
</evidence>
<dbReference type="PANTHER" id="PTHR45931:SF3">
    <property type="entry name" value="RING ZINC FINGER-CONTAINING PROTEIN"/>
    <property type="match status" value="1"/>
</dbReference>
<dbReference type="EMBL" id="CP144696">
    <property type="protein sequence ID" value="WVZ12884.1"/>
    <property type="molecule type" value="Genomic_DNA"/>
</dbReference>
<evidence type="ECO:0000256" key="1">
    <source>
        <dbReference type="ARBA" id="ARBA00022723"/>
    </source>
</evidence>
<dbReference type="InterPro" id="IPR013083">
    <property type="entry name" value="Znf_RING/FYVE/PHD"/>
</dbReference>
<evidence type="ECO:0000259" key="5">
    <source>
        <dbReference type="PROSITE" id="PS50089"/>
    </source>
</evidence>
<dbReference type="GO" id="GO:0005634">
    <property type="term" value="C:nucleus"/>
    <property type="evidence" value="ECO:0007669"/>
    <property type="project" value="TreeGrafter"/>
</dbReference>
<dbReference type="InterPro" id="IPR001841">
    <property type="entry name" value="Znf_RING"/>
</dbReference>
<dbReference type="Gene3D" id="3.30.40.10">
    <property type="entry name" value="Zinc/RING finger domain, C3HC4 (zinc finger)"/>
    <property type="match status" value="1"/>
</dbReference>
<dbReference type="PROSITE" id="PS50089">
    <property type="entry name" value="ZF_RING_2"/>
    <property type="match status" value="1"/>
</dbReference>
<gene>
    <name evidence="6" type="ORF">V8G54_017414</name>
</gene>
<proteinExistence type="predicted"/>
<evidence type="ECO:0000256" key="3">
    <source>
        <dbReference type="ARBA" id="ARBA00022833"/>
    </source>
</evidence>
<name>A0AAQ3NM29_VIGMU</name>
<evidence type="ECO:0000313" key="7">
    <source>
        <dbReference type="Proteomes" id="UP001374535"/>
    </source>
</evidence>
<organism evidence="6 7">
    <name type="scientific">Vigna mungo</name>
    <name type="common">Black gram</name>
    <name type="synonym">Phaseolus mungo</name>
    <dbReference type="NCBI Taxonomy" id="3915"/>
    <lineage>
        <taxon>Eukaryota</taxon>
        <taxon>Viridiplantae</taxon>
        <taxon>Streptophyta</taxon>
        <taxon>Embryophyta</taxon>
        <taxon>Tracheophyta</taxon>
        <taxon>Spermatophyta</taxon>
        <taxon>Magnoliopsida</taxon>
        <taxon>eudicotyledons</taxon>
        <taxon>Gunneridae</taxon>
        <taxon>Pentapetalae</taxon>
        <taxon>rosids</taxon>
        <taxon>fabids</taxon>
        <taxon>Fabales</taxon>
        <taxon>Fabaceae</taxon>
        <taxon>Papilionoideae</taxon>
        <taxon>50 kb inversion clade</taxon>
        <taxon>NPAAA clade</taxon>
        <taxon>indigoferoid/millettioid clade</taxon>
        <taxon>Phaseoleae</taxon>
        <taxon>Vigna</taxon>
    </lineage>
</organism>
<accession>A0AAQ3NM29</accession>
<reference evidence="6 7" key="1">
    <citation type="journal article" date="2023" name="Life. Sci Alliance">
        <title>Evolutionary insights into 3D genome organization and epigenetic landscape of Vigna mungo.</title>
        <authorList>
            <person name="Junaid A."/>
            <person name="Singh B."/>
            <person name="Bhatia S."/>
        </authorList>
    </citation>
    <scope>NUCLEOTIDE SEQUENCE [LARGE SCALE GENOMIC DNA]</scope>
    <source>
        <strain evidence="6">Urdbean</strain>
    </source>
</reference>
<dbReference type="PANTHER" id="PTHR45931">
    <property type="entry name" value="SI:CH211-59O9.10"/>
    <property type="match status" value="1"/>
</dbReference>
<dbReference type="GO" id="GO:0061630">
    <property type="term" value="F:ubiquitin protein ligase activity"/>
    <property type="evidence" value="ECO:0007669"/>
    <property type="project" value="TreeGrafter"/>
</dbReference>
<keyword evidence="2 4" id="KW-0863">Zinc-finger</keyword>
<dbReference type="GO" id="GO:0006511">
    <property type="term" value="P:ubiquitin-dependent protein catabolic process"/>
    <property type="evidence" value="ECO:0007669"/>
    <property type="project" value="TreeGrafter"/>
</dbReference>
<evidence type="ECO:0000256" key="4">
    <source>
        <dbReference type="PROSITE-ProRule" id="PRU00175"/>
    </source>
</evidence>
<keyword evidence="7" id="KW-1185">Reference proteome</keyword>
<dbReference type="InterPro" id="IPR051834">
    <property type="entry name" value="RING_finger_E3_ligase"/>
</dbReference>
<dbReference type="GO" id="GO:0008270">
    <property type="term" value="F:zinc ion binding"/>
    <property type="evidence" value="ECO:0007669"/>
    <property type="project" value="UniProtKB-KW"/>
</dbReference>
<dbReference type="Proteomes" id="UP001374535">
    <property type="component" value="Chromosome 5"/>
</dbReference>
<feature type="domain" description="RING-type" evidence="5">
    <location>
        <begin position="169"/>
        <end position="210"/>
    </location>
</feature>
<dbReference type="SUPFAM" id="SSF57850">
    <property type="entry name" value="RING/U-box"/>
    <property type="match status" value="1"/>
</dbReference>